<dbReference type="InterPro" id="IPR013761">
    <property type="entry name" value="SAM/pointed_sf"/>
</dbReference>
<dbReference type="Gene3D" id="1.10.150.50">
    <property type="entry name" value="Transcription Factor, Ets-1"/>
    <property type="match status" value="1"/>
</dbReference>
<dbReference type="AlphaFoldDB" id="A0A087T3B6"/>
<dbReference type="GO" id="GO:0003682">
    <property type="term" value="F:chromatin binding"/>
    <property type="evidence" value="ECO:0007669"/>
    <property type="project" value="TreeGrafter"/>
</dbReference>
<dbReference type="InterPro" id="IPR013083">
    <property type="entry name" value="Znf_RING/FYVE/PHD"/>
</dbReference>
<dbReference type="InterPro" id="IPR001660">
    <property type="entry name" value="SAM"/>
</dbReference>
<gene>
    <name evidence="16" type="ORF">X975_24181</name>
</gene>
<dbReference type="GO" id="GO:0006325">
    <property type="term" value="P:chromatin organization"/>
    <property type="evidence" value="ECO:0007669"/>
    <property type="project" value="UniProtKB-KW"/>
</dbReference>
<proteinExistence type="predicted"/>
<feature type="compositionally biased region" description="Polar residues" evidence="12">
    <location>
        <begin position="195"/>
        <end position="206"/>
    </location>
</feature>
<dbReference type="InterPro" id="IPR011011">
    <property type="entry name" value="Znf_FYVE_PHD"/>
</dbReference>
<feature type="domain" description="PHD-type" evidence="13">
    <location>
        <begin position="211"/>
        <end position="271"/>
    </location>
</feature>
<dbReference type="Pfam" id="PF21524">
    <property type="entry name" value="SAMD1_WH"/>
    <property type="match status" value="1"/>
</dbReference>
<keyword evidence="2" id="KW-0678">Repressor</keyword>
<dbReference type="GO" id="GO:0005634">
    <property type="term" value="C:nucleus"/>
    <property type="evidence" value="ECO:0007669"/>
    <property type="project" value="UniProtKB-SubCell"/>
</dbReference>
<keyword evidence="7" id="KW-0862">Zinc</keyword>
<keyword evidence="9" id="KW-0156">Chromatin regulator</keyword>
<dbReference type="Pfam" id="PF00628">
    <property type="entry name" value="PHD"/>
    <property type="match status" value="1"/>
</dbReference>
<dbReference type="GO" id="GO:0003677">
    <property type="term" value="F:DNA binding"/>
    <property type="evidence" value="ECO:0007669"/>
    <property type="project" value="InterPro"/>
</dbReference>
<organism evidence="16 17">
    <name type="scientific">Stegodyphus mimosarum</name>
    <name type="common">African social velvet spider</name>
    <dbReference type="NCBI Taxonomy" id="407821"/>
    <lineage>
        <taxon>Eukaryota</taxon>
        <taxon>Metazoa</taxon>
        <taxon>Ecdysozoa</taxon>
        <taxon>Arthropoda</taxon>
        <taxon>Chelicerata</taxon>
        <taxon>Arachnida</taxon>
        <taxon>Araneae</taxon>
        <taxon>Araneomorphae</taxon>
        <taxon>Entelegynae</taxon>
        <taxon>Eresoidea</taxon>
        <taxon>Eresidae</taxon>
        <taxon>Stegodyphus</taxon>
    </lineage>
</organism>
<dbReference type="Proteomes" id="UP000054359">
    <property type="component" value="Unassembled WGS sequence"/>
</dbReference>
<dbReference type="GO" id="GO:0008270">
    <property type="term" value="F:zinc ion binding"/>
    <property type="evidence" value="ECO:0007669"/>
    <property type="project" value="UniProtKB-KW"/>
</dbReference>
<name>A0A087T3B6_STEMI</name>
<keyword evidence="17" id="KW-1185">Reference proteome</keyword>
<evidence type="ECO:0000259" key="15">
    <source>
        <dbReference type="PROSITE" id="PS52014"/>
    </source>
</evidence>
<keyword evidence="6 11" id="KW-0863">Zinc-finger</keyword>
<dbReference type="SMART" id="SM00454">
    <property type="entry name" value="SAM"/>
    <property type="match status" value="1"/>
</dbReference>
<dbReference type="PROSITE" id="PS50016">
    <property type="entry name" value="ZF_PHD_2"/>
    <property type="match status" value="2"/>
</dbReference>
<dbReference type="STRING" id="407821.A0A087T3B6"/>
<reference evidence="16 17" key="1">
    <citation type="submission" date="2013-11" db="EMBL/GenBank/DDBJ databases">
        <title>Genome sequencing of Stegodyphus mimosarum.</title>
        <authorList>
            <person name="Bechsgaard J."/>
        </authorList>
    </citation>
    <scope>NUCLEOTIDE SEQUENCE [LARGE SCALE GENOMIC DNA]</scope>
</reference>
<dbReference type="Pfam" id="PF07647">
    <property type="entry name" value="SAM_2"/>
    <property type="match status" value="1"/>
</dbReference>
<sequence length="438" mass="49941">MSDTKCGGLILDAIDQLRKRKARPDFDRISHMLERRHGLKGAAVNEELSRLVSEGIVIKVDYKGNTSYRNAAKWVKTKTQFYGSFYNSSDISSIVLEAVKTLTLPTKDHPHLRSASIQDIEQYLLKRDSQSNLNLATLRAVLEKEVAKRSLHQLPTGDYVPLNSHITENPLSEKPLHESPIKTEESPPTKRIKSDITSQENSNPSNDESHPSRCDYCLFTASANRKGKAEELLVCKDCNAKAHLNCMEYAKLSFENYPSPENWQCPDCKTCVICDETATTDEMLTCNICFKGYHMNCHEPAVLHKPSDIWLCSECDTNKEKERNQRTKFKYSSNFSDDENVESNIIPQHFNEEFYKSLEQYPSSVPMAKKWTIENVEAFFKYIGFEDEAPAFREQEIDGLSLLLMKRNDVITGLGLKLGPAVKIYKHIRNLQAKITDN</sequence>
<evidence type="ECO:0000256" key="8">
    <source>
        <dbReference type="ARBA" id="ARBA00022843"/>
    </source>
</evidence>
<dbReference type="GO" id="GO:0016740">
    <property type="term" value="F:transferase activity"/>
    <property type="evidence" value="ECO:0007669"/>
    <property type="project" value="UniProtKB-KW"/>
</dbReference>
<evidence type="ECO:0000313" key="17">
    <source>
        <dbReference type="Proteomes" id="UP000054359"/>
    </source>
</evidence>
<dbReference type="PROSITE" id="PS50105">
    <property type="entry name" value="SAM_DOMAIN"/>
    <property type="match status" value="1"/>
</dbReference>
<protein>
    <submittedName>
        <fullName evidence="16">Histone acetyltransferase KAT6B</fullName>
    </submittedName>
</protein>
<feature type="compositionally biased region" description="Basic and acidic residues" evidence="12">
    <location>
        <begin position="174"/>
        <end position="194"/>
    </location>
</feature>
<dbReference type="Gene3D" id="3.30.40.10">
    <property type="entry name" value="Zinc/RING finger domain, C3HC4 (zinc finger)"/>
    <property type="match status" value="2"/>
</dbReference>
<dbReference type="InterPro" id="IPR050548">
    <property type="entry name" value="PcG_chromatin_remod_factors"/>
</dbReference>
<dbReference type="SUPFAM" id="SSF47769">
    <property type="entry name" value="SAM/Pointed domain"/>
    <property type="match status" value="1"/>
</dbReference>
<dbReference type="InterPro" id="IPR001965">
    <property type="entry name" value="Znf_PHD"/>
</dbReference>
<dbReference type="InterPro" id="IPR048589">
    <property type="entry name" value="SAMD1-like_WH"/>
</dbReference>
<evidence type="ECO:0000313" key="16">
    <source>
        <dbReference type="EMBL" id="KFM59605.1"/>
    </source>
</evidence>
<keyword evidence="8" id="KW-0832">Ubl conjugation</keyword>
<dbReference type="PROSITE" id="PS52014">
    <property type="entry name" value="SAMD1_WH"/>
    <property type="match status" value="1"/>
</dbReference>
<evidence type="ECO:0000256" key="4">
    <source>
        <dbReference type="ARBA" id="ARBA00022553"/>
    </source>
</evidence>
<evidence type="ECO:0000256" key="1">
    <source>
        <dbReference type="ARBA" id="ARBA00004123"/>
    </source>
</evidence>
<keyword evidence="16" id="KW-0808">Transferase</keyword>
<comment type="subcellular location">
    <subcellularLocation>
        <location evidence="1">Nucleus</location>
    </subcellularLocation>
</comment>
<accession>A0A087T3B6</accession>
<evidence type="ECO:0000256" key="11">
    <source>
        <dbReference type="PROSITE-ProRule" id="PRU00146"/>
    </source>
</evidence>
<feature type="region of interest" description="Disordered" evidence="12">
    <location>
        <begin position="158"/>
        <end position="211"/>
    </location>
</feature>
<keyword evidence="5" id="KW-0479">Metal-binding</keyword>
<evidence type="ECO:0000256" key="12">
    <source>
        <dbReference type="SAM" id="MobiDB-lite"/>
    </source>
</evidence>
<dbReference type="InterPro" id="IPR019787">
    <property type="entry name" value="Znf_PHD-finger"/>
</dbReference>
<dbReference type="GO" id="GO:0045892">
    <property type="term" value="P:negative regulation of DNA-templated transcription"/>
    <property type="evidence" value="ECO:0007669"/>
    <property type="project" value="TreeGrafter"/>
</dbReference>
<dbReference type="SMART" id="SM00249">
    <property type="entry name" value="PHD"/>
    <property type="match status" value="2"/>
</dbReference>
<feature type="domain" description="PHD-type" evidence="13">
    <location>
        <begin position="268"/>
        <end position="318"/>
    </location>
</feature>
<evidence type="ECO:0000256" key="3">
    <source>
        <dbReference type="ARBA" id="ARBA00022499"/>
    </source>
</evidence>
<dbReference type="PANTHER" id="PTHR12247">
    <property type="entry name" value="POLYCOMB GROUP PROTEIN"/>
    <property type="match status" value="1"/>
</dbReference>
<dbReference type="EMBL" id="KK113224">
    <property type="protein sequence ID" value="KFM59605.1"/>
    <property type="molecule type" value="Genomic_DNA"/>
</dbReference>
<feature type="domain" description="SAMD1-like winged helix (WH)" evidence="15">
    <location>
        <begin position="1"/>
        <end position="74"/>
    </location>
</feature>
<evidence type="ECO:0000256" key="6">
    <source>
        <dbReference type="ARBA" id="ARBA00022771"/>
    </source>
</evidence>
<keyword evidence="3" id="KW-1017">Isopeptide bond</keyword>
<feature type="non-terminal residue" evidence="16">
    <location>
        <position position="438"/>
    </location>
</feature>
<keyword evidence="10" id="KW-0539">Nucleus</keyword>
<dbReference type="PANTHER" id="PTHR12247:SF139">
    <property type="entry name" value="ATHERIN-RELATED"/>
    <property type="match status" value="1"/>
</dbReference>
<evidence type="ECO:0000259" key="13">
    <source>
        <dbReference type="PROSITE" id="PS50016"/>
    </source>
</evidence>
<dbReference type="SUPFAM" id="SSF57903">
    <property type="entry name" value="FYVE/PHD zinc finger"/>
    <property type="match status" value="2"/>
</dbReference>
<evidence type="ECO:0000256" key="7">
    <source>
        <dbReference type="ARBA" id="ARBA00022833"/>
    </source>
</evidence>
<dbReference type="OMA" id="DVASCVM"/>
<feature type="domain" description="SAM" evidence="14">
    <location>
        <begin position="371"/>
        <end position="416"/>
    </location>
</feature>
<dbReference type="GO" id="GO:0042393">
    <property type="term" value="F:histone binding"/>
    <property type="evidence" value="ECO:0007669"/>
    <property type="project" value="TreeGrafter"/>
</dbReference>
<evidence type="ECO:0000256" key="9">
    <source>
        <dbReference type="ARBA" id="ARBA00022853"/>
    </source>
</evidence>
<evidence type="ECO:0000256" key="5">
    <source>
        <dbReference type="ARBA" id="ARBA00022723"/>
    </source>
</evidence>
<dbReference type="OrthoDB" id="10004495at2759"/>
<evidence type="ECO:0000256" key="2">
    <source>
        <dbReference type="ARBA" id="ARBA00022491"/>
    </source>
</evidence>
<evidence type="ECO:0000256" key="10">
    <source>
        <dbReference type="ARBA" id="ARBA00023242"/>
    </source>
</evidence>
<evidence type="ECO:0000259" key="14">
    <source>
        <dbReference type="PROSITE" id="PS50105"/>
    </source>
</evidence>
<keyword evidence="4" id="KW-0597">Phosphoprotein</keyword>